<sequence length="85" mass="9246">MNETTKEALAGLMEDSGKYEFADATPYGIVFSTAPGKFEIGVTQLMLDNQGHLFSLDAGWGGETVFVTGTPRQILQRLTAKIKSF</sequence>
<accession>A0A087D6M9</accession>
<dbReference type="STRING" id="1437607.BISA_1776"/>
<dbReference type="AlphaFoldDB" id="A0A087D6M9"/>
<evidence type="ECO:0000313" key="1">
    <source>
        <dbReference type="EMBL" id="KFI91179.1"/>
    </source>
</evidence>
<dbReference type="RefSeq" id="WP_033891748.1">
    <property type="nucleotide sequence ID" value="NZ_JDUT01000006.1"/>
</dbReference>
<reference evidence="1 2" key="1">
    <citation type="submission" date="2014-03" db="EMBL/GenBank/DDBJ databases">
        <title>Genomics of Bifidobacteria.</title>
        <authorList>
            <person name="Ventura M."/>
            <person name="Milani C."/>
            <person name="Lugli G.A."/>
        </authorList>
    </citation>
    <scope>NUCLEOTIDE SEQUENCE [LARGE SCALE GENOMIC DNA]</scope>
    <source>
        <strain evidence="1 2">DSM 23967</strain>
    </source>
</reference>
<name>A0A087D6M9_9BIFI</name>
<dbReference type="EMBL" id="JGZN01000016">
    <property type="protein sequence ID" value="KFI91179.1"/>
    <property type="molecule type" value="Genomic_DNA"/>
</dbReference>
<organism evidence="1 2">
    <name type="scientific">Bifidobacterium saguini DSM 23967</name>
    <dbReference type="NCBI Taxonomy" id="1437607"/>
    <lineage>
        <taxon>Bacteria</taxon>
        <taxon>Bacillati</taxon>
        <taxon>Actinomycetota</taxon>
        <taxon>Actinomycetes</taxon>
        <taxon>Bifidobacteriales</taxon>
        <taxon>Bifidobacteriaceae</taxon>
        <taxon>Bifidobacterium</taxon>
    </lineage>
</organism>
<protein>
    <submittedName>
        <fullName evidence="1">Uncharacterized protein</fullName>
    </submittedName>
</protein>
<dbReference type="Proteomes" id="UP000029066">
    <property type="component" value="Unassembled WGS sequence"/>
</dbReference>
<proteinExistence type="predicted"/>
<evidence type="ECO:0000313" key="2">
    <source>
        <dbReference type="Proteomes" id="UP000029066"/>
    </source>
</evidence>
<gene>
    <name evidence="1" type="ORF">BISA_1776</name>
</gene>
<comment type="caution">
    <text evidence="1">The sequence shown here is derived from an EMBL/GenBank/DDBJ whole genome shotgun (WGS) entry which is preliminary data.</text>
</comment>